<evidence type="ECO:0000313" key="10">
    <source>
        <dbReference type="Proteomes" id="UP000189369"/>
    </source>
</evidence>
<evidence type="ECO:0000256" key="4">
    <source>
        <dbReference type="ARBA" id="ARBA00022989"/>
    </source>
</evidence>
<feature type="compositionally biased region" description="Pro residues" evidence="6">
    <location>
        <begin position="512"/>
        <end position="521"/>
    </location>
</feature>
<keyword evidence="4 7" id="KW-1133">Transmembrane helix</keyword>
<feature type="transmembrane region" description="Helical" evidence="7">
    <location>
        <begin position="62"/>
        <end position="79"/>
    </location>
</feature>
<dbReference type="Gene3D" id="3.40.720.10">
    <property type="entry name" value="Alkaline Phosphatase, subunit A"/>
    <property type="match status" value="1"/>
</dbReference>
<organism evidence="9 10">
    <name type="scientific">Paenalcaligenes hominis</name>
    <dbReference type="NCBI Taxonomy" id="643674"/>
    <lineage>
        <taxon>Bacteria</taxon>
        <taxon>Pseudomonadati</taxon>
        <taxon>Pseudomonadota</taxon>
        <taxon>Betaproteobacteria</taxon>
        <taxon>Burkholderiales</taxon>
        <taxon>Alcaligenaceae</taxon>
        <taxon>Paenalcaligenes</taxon>
    </lineage>
</organism>
<dbReference type="InterPro" id="IPR017850">
    <property type="entry name" value="Alkaline_phosphatase_core_sf"/>
</dbReference>
<evidence type="ECO:0000256" key="1">
    <source>
        <dbReference type="ARBA" id="ARBA00004651"/>
    </source>
</evidence>
<evidence type="ECO:0000256" key="6">
    <source>
        <dbReference type="SAM" id="MobiDB-lite"/>
    </source>
</evidence>
<dbReference type="Proteomes" id="UP000189369">
    <property type="component" value="Chromosome"/>
</dbReference>
<sequence>MSIDFALIAVAMVGYKVSLVLDYAAKPRPRVMRHLRHFCVHTGLWLLGFALEMLLFQRPWFALFNLLGLQLLLIIISNMKQHFLREPFFYTDTEYFWDAIKHPRLYLPFFGIGNTVLGFAIYLGAAALAFYFEPAYSQWPIAVLGFAVAGAVALLLGDSLAQAQPSWQPSADIQQMGFTPALWRYAQAERQALALDEHAPFAQTWQAPALLPHLVVVQSESFFDPRRYYADYVQPHVLTQFDQMAATGQRGVLQVPSWGANTVRTEYAVLSGLEPSLLGVHQFNPYRRLAKHCVPSLAHYLRSIGYKTICVHPYAASFYRRNTAMPLLGFDEFIDIRAFTKDDYFGAYVSDAALARTLTGVLQAQTDQPVFVHVITMENHGPLHWETVSATETHALMQQPVPSGAEDLVPYVRHIQHTDQLLQHVQQTLLTLTRPTGLCLFGDHVPIMSGVYKQLGEPDGSTDYLLWRSDAAKSPNAPATPTAPAANALTAAQLGPAWLAFMGFNQVNASPAPQPLNPPDAAPNQPHE</sequence>
<gene>
    <name evidence="9" type="ORF">PAEH1_03430</name>
</gene>
<dbReference type="AlphaFoldDB" id="A0A1U9JYL6"/>
<dbReference type="EMBL" id="CP019697">
    <property type="protein sequence ID" value="AQS50851.1"/>
    <property type="molecule type" value="Genomic_DNA"/>
</dbReference>
<feature type="domain" description="Sulfatase N-terminal" evidence="8">
    <location>
        <begin position="212"/>
        <end position="503"/>
    </location>
</feature>
<dbReference type="InterPro" id="IPR050448">
    <property type="entry name" value="OpgB/LTA_synthase_biosynth"/>
</dbReference>
<dbReference type="InterPro" id="IPR000917">
    <property type="entry name" value="Sulfatase_N"/>
</dbReference>
<keyword evidence="2" id="KW-1003">Cell membrane</keyword>
<evidence type="ECO:0000313" key="9">
    <source>
        <dbReference type="EMBL" id="AQS50851.1"/>
    </source>
</evidence>
<keyword evidence="5 7" id="KW-0472">Membrane</keyword>
<evidence type="ECO:0000256" key="5">
    <source>
        <dbReference type="ARBA" id="ARBA00023136"/>
    </source>
</evidence>
<dbReference type="CDD" id="cd16015">
    <property type="entry name" value="LTA_synthase"/>
    <property type="match status" value="1"/>
</dbReference>
<comment type="subcellular location">
    <subcellularLocation>
        <location evidence="1">Cell membrane</location>
        <topology evidence="1">Multi-pass membrane protein</topology>
    </subcellularLocation>
</comment>
<feature type="transmembrane region" description="Helical" evidence="7">
    <location>
        <begin position="37"/>
        <end position="56"/>
    </location>
</feature>
<keyword evidence="3 7" id="KW-0812">Transmembrane</keyword>
<proteinExistence type="predicted"/>
<feature type="transmembrane region" description="Helical" evidence="7">
    <location>
        <begin position="105"/>
        <end position="132"/>
    </location>
</feature>
<dbReference type="STRING" id="643674.PAEH1_03430"/>
<dbReference type="PANTHER" id="PTHR47371">
    <property type="entry name" value="LIPOTEICHOIC ACID SYNTHASE"/>
    <property type="match status" value="1"/>
</dbReference>
<accession>A0A1U9JYL6</accession>
<feature type="transmembrane region" description="Helical" evidence="7">
    <location>
        <begin position="6"/>
        <end position="25"/>
    </location>
</feature>
<feature type="region of interest" description="Disordered" evidence="6">
    <location>
        <begin position="509"/>
        <end position="528"/>
    </location>
</feature>
<evidence type="ECO:0000256" key="2">
    <source>
        <dbReference type="ARBA" id="ARBA00022475"/>
    </source>
</evidence>
<feature type="transmembrane region" description="Helical" evidence="7">
    <location>
        <begin position="138"/>
        <end position="157"/>
    </location>
</feature>
<evidence type="ECO:0000259" key="8">
    <source>
        <dbReference type="Pfam" id="PF00884"/>
    </source>
</evidence>
<reference evidence="9 10" key="1">
    <citation type="submission" date="2017-01" db="EMBL/GenBank/DDBJ databases">
        <title>Complete Genome Sequence of Paenalcaligenes hominis, Isolated from a paraplegic Patient with neurogenic bladder.</title>
        <authorList>
            <person name="Mukhopadhyay R."/>
            <person name="Joaquin J."/>
            <person name="Hogue R."/>
            <person name="Kilaru A."/>
            <person name="Jospin G."/>
            <person name="Mars K."/>
            <person name="Eisen J.A."/>
            <person name="Chaturvedi V."/>
        </authorList>
    </citation>
    <scope>NUCLEOTIDE SEQUENCE [LARGE SCALE GENOMIC DNA]</scope>
    <source>
        <strain evidence="9 10">15S00501</strain>
    </source>
</reference>
<dbReference type="PANTHER" id="PTHR47371:SF3">
    <property type="entry name" value="PHOSPHOGLYCEROL TRANSFERASE I"/>
    <property type="match status" value="1"/>
</dbReference>
<name>A0A1U9JYL6_9BURK</name>
<dbReference type="KEGG" id="phn:PAEH1_03430"/>
<protein>
    <recommendedName>
        <fullName evidence="8">Sulfatase N-terminal domain-containing protein</fullName>
    </recommendedName>
</protein>
<dbReference type="GO" id="GO:0005886">
    <property type="term" value="C:plasma membrane"/>
    <property type="evidence" value="ECO:0007669"/>
    <property type="project" value="UniProtKB-SubCell"/>
</dbReference>
<dbReference type="OrthoDB" id="5363296at2"/>
<evidence type="ECO:0000256" key="3">
    <source>
        <dbReference type="ARBA" id="ARBA00022692"/>
    </source>
</evidence>
<dbReference type="SUPFAM" id="SSF53649">
    <property type="entry name" value="Alkaline phosphatase-like"/>
    <property type="match status" value="1"/>
</dbReference>
<dbReference type="Pfam" id="PF00884">
    <property type="entry name" value="Sulfatase"/>
    <property type="match status" value="1"/>
</dbReference>
<evidence type="ECO:0000256" key="7">
    <source>
        <dbReference type="SAM" id="Phobius"/>
    </source>
</evidence>